<proteinExistence type="predicted"/>
<evidence type="ECO:0000313" key="2">
    <source>
        <dbReference type="Proteomes" id="UP000245207"/>
    </source>
</evidence>
<organism evidence="1 2">
    <name type="scientific">Artemisia annua</name>
    <name type="common">Sweet wormwood</name>
    <dbReference type="NCBI Taxonomy" id="35608"/>
    <lineage>
        <taxon>Eukaryota</taxon>
        <taxon>Viridiplantae</taxon>
        <taxon>Streptophyta</taxon>
        <taxon>Embryophyta</taxon>
        <taxon>Tracheophyta</taxon>
        <taxon>Spermatophyta</taxon>
        <taxon>Magnoliopsida</taxon>
        <taxon>eudicotyledons</taxon>
        <taxon>Gunneridae</taxon>
        <taxon>Pentapetalae</taxon>
        <taxon>asterids</taxon>
        <taxon>campanulids</taxon>
        <taxon>Asterales</taxon>
        <taxon>Asteraceae</taxon>
        <taxon>Asteroideae</taxon>
        <taxon>Anthemideae</taxon>
        <taxon>Artemisiinae</taxon>
        <taxon>Artemisia</taxon>
    </lineage>
</organism>
<keyword evidence="1" id="KW-0808">Transferase</keyword>
<comment type="caution">
    <text evidence="1">The sequence shown here is derived from an EMBL/GenBank/DDBJ whole genome shotgun (WGS) entry which is preliminary data.</text>
</comment>
<keyword evidence="1" id="KW-0032">Aminotransferase</keyword>
<sequence>MFVYHLAAENMDMDTSLAFKSVPEVQVGLHDRDAHKVLKVVLNDPATLDCFICLEPLWTPVFPCENAHLACSSCCSKLKSKCSCCGYNYNRCRGLEKIIESIGKISCKYSLGSNMQLKSPNSPTTPPFLFV</sequence>
<reference evidence="1 2" key="1">
    <citation type="journal article" date="2018" name="Mol. Plant">
        <title>The genome of Artemisia annua provides insight into the evolution of Asteraceae family and artemisinin biosynthesis.</title>
        <authorList>
            <person name="Shen Q."/>
            <person name="Zhang L."/>
            <person name="Liao Z."/>
            <person name="Wang S."/>
            <person name="Yan T."/>
            <person name="Shi P."/>
            <person name="Liu M."/>
            <person name="Fu X."/>
            <person name="Pan Q."/>
            <person name="Wang Y."/>
            <person name="Lv Z."/>
            <person name="Lu X."/>
            <person name="Zhang F."/>
            <person name="Jiang W."/>
            <person name="Ma Y."/>
            <person name="Chen M."/>
            <person name="Hao X."/>
            <person name="Li L."/>
            <person name="Tang Y."/>
            <person name="Lv G."/>
            <person name="Zhou Y."/>
            <person name="Sun X."/>
            <person name="Brodelius P.E."/>
            <person name="Rose J.K.C."/>
            <person name="Tang K."/>
        </authorList>
    </citation>
    <scope>NUCLEOTIDE SEQUENCE [LARGE SCALE GENOMIC DNA]</scope>
    <source>
        <strain evidence="2">cv. Huhao1</strain>
        <tissue evidence="1">Leaf</tissue>
    </source>
</reference>
<dbReference type="GO" id="GO:0008483">
    <property type="term" value="F:transaminase activity"/>
    <property type="evidence" value="ECO:0007669"/>
    <property type="project" value="UniProtKB-KW"/>
</dbReference>
<gene>
    <name evidence="1" type="ORF">CTI12_AA154430</name>
</gene>
<dbReference type="STRING" id="35608.A0A2U1PGJ8"/>
<dbReference type="OrthoDB" id="629501at2759"/>
<dbReference type="EMBL" id="PKPP01001183">
    <property type="protein sequence ID" value="PWA84883.1"/>
    <property type="molecule type" value="Genomic_DNA"/>
</dbReference>
<dbReference type="Proteomes" id="UP000245207">
    <property type="component" value="Unassembled WGS sequence"/>
</dbReference>
<dbReference type="AlphaFoldDB" id="A0A2U1PGJ8"/>
<accession>A0A2U1PGJ8</accession>
<dbReference type="InterPro" id="IPR044286">
    <property type="entry name" value="SINL_plant"/>
</dbReference>
<name>A0A2U1PGJ8_ARTAN</name>
<protein>
    <submittedName>
        <fullName evidence="1">Aminotransferase-like mobile domain-containing protein</fullName>
    </submittedName>
</protein>
<dbReference type="PANTHER" id="PTHR46632">
    <property type="entry name" value="E3 UBIQUITIN-PROTEIN LIGASE SINA-LIKE 4"/>
    <property type="match status" value="1"/>
</dbReference>
<evidence type="ECO:0000313" key="1">
    <source>
        <dbReference type="EMBL" id="PWA84883.1"/>
    </source>
</evidence>
<keyword evidence="2" id="KW-1185">Reference proteome</keyword>
<dbReference type="PANTHER" id="PTHR46632:SF16">
    <property type="entry name" value="E3 UBIQUITIN-PROTEIN LIGASE SINA-LIKE 10"/>
    <property type="match status" value="1"/>
</dbReference>